<dbReference type="FunFam" id="2.60.15.10:FF:000001">
    <property type="entry name" value="ATP synthase epsilon chain"/>
    <property type="match status" value="1"/>
</dbReference>
<organism evidence="15 16">
    <name type="scientific">Thiobacillus denitrificans</name>
    <dbReference type="NCBI Taxonomy" id="36861"/>
    <lineage>
        <taxon>Bacteria</taxon>
        <taxon>Pseudomonadati</taxon>
        <taxon>Pseudomonadota</taxon>
        <taxon>Betaproteobacteria</taxon>
        <taxon>Nitrosomonadales</taxon>
        <taxon>Thiobacillaceae</taxon>
        <taxon>Thiobacillus</taxon>
    </lineage>
</organism>
<feature type="domain" description="ATP synthase F1 complex delta/epsilon subunit N-terminal" evidence="14">
    <location>
        <begin position="5"/>
        <end position="85"/>
    </location>
</feature>
<name>A0A106BQE8_THIDE</name>
<evidence type="ECO:0000313" key="15">
    <source>
        <dbReference type="EMBL" id="KVW96712.1"/>
    </source>
</evidence>
<dbReference type="RefSeq" id="WP_059753964.1">
    <property type="nucleotide sequence ID" value="NZ_LDUG01000019.1"/>
</dbReference>
<evidence type="ECO:0000256" key="8">
    <source>
        <dbReference type="ARBA" id="ARBA00023065"/>
    </source>
</evidence>
<comment type="caution">
    <text evidence="15">The sequence shown here is derived from an EMBL/GenBank/DDBJ whole genome shotgun (WGS) entry which is preliminary data.</text>
</comment>
<dbReference type="InterPro" id="IPR036771">
    <property type="entry name" value="ATPsynth_dsu/esu_N"/>
</dbReference>
<sequence>MAMTMHVDVVSIEELLFSGLAEFVVAPAEMGEVGIYPGHAPMLARLKPGVVRLKIPHQMQEEVVYVSGGMLEVQPQGVTILSDMAIREKTMEEGNLWDEKRKAEETMKNRVTAMEYAKLEVELAKALAHLQGIQKLRHSKKGLT</sequence>
<dbReference type="PANTHER" id="PTHR13822:SF10">
    <property type="entry name" value="ATP SYNTHASE EPSILON CHAIN, CHLOROPLASTIC"/>
    <property type="match status" value="1"/>
</dbReference>
<dbReference type="PANTHER" id="PTHR13822">
    <property type="entry name" value="ATP SYNTHASE DELTA/EPSILON CHAIN"/>
    <property type="match status" value="1"/>
</dbReference>
<evidence type="ECO:0000256" key="2">
    <source>
        <dbReference type="ARBA" id="ARBA00004202"/>
    </source>
</evidence>
<reference evidence="15 16" key="1">
    <citation type="journal article" date="2015" name="Appl. Environ. Microbiol.">
        <title>Aerobic and Anaerobic Thiosulfate Oxidation by a Cold-Adapted, Subglacial Chemoautotroph.</title>
        <authorList>
            <person name="Harrold Z.R."/>
            <person name="Skidmore M.L."/>
            <person name="Hamilton T.L."/>
            <person name="Desch L."/>
            <person name="Amada K."/>
            <person name="van Gelder W."/>
            <person name="Glover K."/>
            <person name="Roden E.E."/>
            <person name="Boyd E.S."/>
        </authorList>
    </citation>
    <scope>NUCLEOTIDE SEQUENCE [LARGE SCALE GENOMIC DNA]</scope>
    <source>
        <strain evidence="15 16">RG</strain>
    </source>
</reference>
<keyword evidence="6 12" id="KW-1003">Cell membrane</keyword>
<evidence type="ECO:0000256" key="3">
    <source>
        <dbReference type="ARBA" id="ARBA00005712"/>
    </source>
</evidence>
<dbReference type="InterPro" id="IPR020546">
    <property type="entry name" value="ATP_synth_F1_dsu/esu_N"/>
</dbReference>
<evidence type="ECO:0000256" key="11">
    <source>
        <dbReference type="ARBA" id="ARBA00023310"/>
    </source>
</evidence>
<dbReference type="EMBL" id="LDUG01000019">
    <property type="protein sequence ID" value="KVW96712.1"/>
    <property type="molecule type" value="Genomic_DNA"/>
</dbReference>
<evidence type="ECO:0000256" key="1">
    <source>
        <dbReference type="ARBA" id="ARBA00003543"/>
    </source>
</evidence>
<protein>
    <recommendedName>
        <fullName evidence="12">ATP synthase epsilon chain</fullName>
    </recommendedName>
    <alternativeName>
        <fullName evidence="12">ATP synthase F1 sector epsilon subunit</fullName>
    </alternativeName>
    <alternativeName>
        <fullName evidence="12">F-ATPase epsilon subunit</fullName>
    </alternativeName>
</protein>
<dbReference type="GO" id="GO:0046933">
    <property type="term" value="F:proton-transporting ATP synthase activity, rotational mechanism"/>
    <property type="evidence" value="ECO:0007669"/>
    <property type="project" value="UniProtKB-UniRule"/>
</dbReference>
<dbReference type="SUPFAM" id="SSF46604">
    <property type="entry name" value="Epsilon subunit of F1F0-ATP synthase C-terminal domain"/>
    <property type="match status" value="1"/>
</dbReference>
<evidence type="ECO:0000256" key="4">
    <source>
        <dbReference type="ARBA" id="ARBA00011648"/>
    </source>
</evidence>
<dbReference type="NCBIfam" id="TIGR01216">
    <property type="entry name" value="ATP_synt_epsi"/>
    <property type="match status" value="1"/>
</dbReference>
<evidence type="ECO:0000256" key="10">
    <source>
        <dbReference type="ARBA" id="ARBA00023196"/>
    </source>
</evidence>
<keyword evidence="5 12" id="KW-0813">Transport</keyword>
<dbReference type="Gene3D" id="1.20.5.440">
    <property type="entry name" value="ATP synthase delta/epsilon subunit, C-terminal domain"/>
    <property type="match status" value="1"/>
</dbReference>
<evidence type="ECO:0000256" key="9">
    <source>
        <dbReference type="ARBA" id="ARBA00023136"/>
    </source>
</evidence>
<proteinExistence type="inferred from homology"/>
<keyword evidence="10 12" id="KW-0139">CF(1)</keyword>
<accession>A0A106BQE8</accession>
<evidence type="ECO:0000313" key="16">
    <source>
        <dbReference type="Proteomes" id="UP000064243"/>
    </source>
</evidence>
<dbReference type="AlphaFoldDB" id="A0A106BQE8"/>
<dbReference type="NCBIfam" id="NF001847">
    <property type="entry name" value="PRK00571.1-4"/>
    <property type="match status" value="1"/>
</dbReference>
<dbReference type="GO" id="GO:0005524">
    <property type="term" value="F:ATP binding"/>
    <property type="evidence" value="ECO:0007669"/>
    <property type="project" value="UniProtKB-UniRule"/>
</dbReference>
<dbReference type="InterPro" id="IPR036794">
    <property type="entry name" value="ATP_F1_dsu/esu_C_sf"/>
</dbReference>
<dbReference type="PATRIC" id="fig|36861.3.peg.900"/>
<evidence type="ECO:0000256" key="12">
    <source>
        <dbReference type="HAMAP-Rule" id="MF_00530"/>
    </source>
</evidence>
<dbReference type="SUPFAM" id="SSF51344">
    <property type="entry name" value="Epsilon subunit of F1F0-ATP synthase N-terminal domain"/>
    <property type="match status" value="1"/>
</dbReference>
<dbReference type="GO" id="GO:0005886">
    <property type="term" value="C:plasma membrane"/>
    <property type="evidence" value="ECO:0007669"/>
    <property type="project" value="UniProtKB-SubCell"/>
</dbReference>
<keyword evidence="8 12" id="KW-0406">Ion transport</keyword>
<comment type="subunit">
    <text evidence="4 12 13">F-type ATPases have 2 components, CF(1) - the catalytic core - and CF(0) - the membrane proton channel. CF(1) has five subunits: alpha(3), beta(3), gamma(1), delta(1), epsilon(1). CF(0) has three main subunits: a, b and c.</text>
</comment>
<comment type="function">
    <text evidence="1 12">Produces ATP from ADP in the presence of a proton gradient across the membrane.</text>
</comment>
<evidence type="ECO:0000256" key="13">
    <source>
        <dbReference type="RuleBase" id="RU003656"/>
    </source>
</evidence>
<dbReference type="GO" id="GO:0045259">
    <property type="term" value="C:proton-transporting ATP synthase complex"/>
    <property type="evidence" value="ECO:0007669"/>
    <property type="project" value="UniProtKB-KW"/>
</dbReference>
<keyword evidence="7 12" id="KW-0375">Hydrogen ion transport</keyword>
<dbReference type="Gene3D" id="2.60.15.10">
    <property type="entry name" value="F0F1 ATP synthase delta/epsilon subunit, N-terminal"/>
    <property type="match status" value="1"/>
</dbReference>
<comment type="subcellular location">
    <subcellularLocation>
        <location evidence="2 12">Cell membrane</location>
        <topology evidence="2 12">Peripheral membrane protein</topology>
    </subcellularLocation>
</comment>
<keyword evidence="9 12" id="KW-0472">Membrane</keyword>
<dbReference type="Proteomes" id="UP000064243">
    <property type="component" value="Unassembled WGS sequence"/>
</dbReference>
<dbReference type="Pfam" id="PF02823">
    <property type="entry name" value="ATP-synt_DE_N"/>
    <property type="match status" value="1"/>
</dbReference>
<dbReference type="HAMAP" id="MF_00530">
    <property type="entry name" value="ATP_synth_epsil_bac"/>
    <property type="match status" value="1"/>
</dbReference>
<evidence type="ECO:0000256" key="6">
    <source>
        <dbReference type="ARBA" id="ARBA00022475"/>
    </source>
</evidence>
<keyword evidence="11 12" id="KW-0066">ATP synthesis</keyword>
<keyword evidence="16" id="KW-1185">Reference proteome</keyword>
<evidence type="ECO:0000256" key="7">
    <source>
        <dbReference type="ARBA" id="ARBA00022781"/>
    </source>
</evidence>
<gene>
    <name evidence="12" type="primary">atpC</name>
    <name evidence="15" type="ORF">ABW22_07120</name>
</gene>
<dbReference type="InterPro" id="IPR001469">
    <property type="entry name" value="ATP_synth_F1_dsu/esu"/>
</dbReference>
<evidence type="ECO:0000256" key="5">
    <source>
        <dbReference type="ARBA" id="ARBA00022448"/>
    </source>
</evidence>
<dbReference type="OrthoDB" id="9791445at2"/>
<evidence type="ECO:0000259" key="14">
    <source>
        <dbReference type="Pfam" id="PF02823"/>
    </source>
</evidence>
<comment type="similarity">
    <text evidence="3 12 13">Belongs to the ATPase epsilon chain family.</text>
</comment>
<dbReference type="CDD" id="cd12152">
    <property type="entry name" value="F1-ATPase_delta"/>
    <property type="match status" value="1"/>
</dbReference>